<keyword evidence="6" id="KW-1185">Reference proteome</keyword>
<feature type="domain" description="HTH marR-type" evidence="4">
    <location>
        <begin position="1"/>
        <end position="141"/>
    </location>
</feature>
<dbReference type="InterPro" id="IPR023187">
    <property type="entry name" value="Tscrpt_reg_MarR-type_CS"/>
</dbReference>
<proteinExistence type="predicted"/>
<sequence length="149" mass="17346">MNREDALKLRTDIKKMIILTGVFESQNLPDGHFEKPLPVSQMMALEELEVGALTAWQLSNKLRLENSTVSRLVTKLVKKGFIYREINEKNRREIILHLTEEGQKTVHRLREQSVTFYQSILDHLSESEQKIVMDGFELFNDSVSKPFDK</sequence>
<gene>
    <name evidence="5" type="ORF">MKY91_02710</name>
</gene>
<reference evidence="5 6" key="1">
    <citation type="submission" date="2024-03" db="EMBL/GenBank/DDBJ databases">
        <title>Bacilli Hybrid Assemblies.</title>
        <authorList>
            <person name="Kovac J."/>
        </authorList>
    </citation>
    <scope>NUCLEOTIDE SEQUENCE [LARGE SCALE GENOMIC DNA]</scope>
    <source>
        <strain evidence="5 6">FSL R7-0666</strain>
    </source>
</reference>
<dbReference type="SMART" id="SM00347">
    <property type="entry name" value="HTH_MARR"/>
    <property type="match status" value="1"/>
</dbReference>
<comment type="caution">
    <text evidence="5">The sequence shown here is derived from an EMBL/GenBank/DDBJ whole genome shotgun (WGS) entry which is preliminary data.</text>
</comment>
<dbReference type="InterPro" id="IPR036388">
    <property type="entry name" value="WH-like_DNA-bd_sf"/>
</dbReference>
<dbReference type="PROSITE" id="PS01117">
    <property type="entry name" value="HTH_MARR_1"/>
    <property type="match status" value="1"/>
</dbReference>
<dbReference type="InterPro" id="IPR000835">
    <property type="entry name" value="HTH_MarR-typ"/>
</dbReference>
<organism evidence="5 6">
    <name type="scientific">Alkalicoccobacillus gibsonii</name>
    <dbReference type="NCBI Taxonomy" id="79881"/>
    <lineage>
        <taxon>Bacteria</taxon>
        <taxon>Bacillati</taxon>
        <taxon>Bacillota</taxon>
        <taxon>Bacilli</taxon>
        <taxon>Bacillales</taxon>
        <taxon>Bacillaceae</taxon>
        <taxon>Alkalicoccobacillus</taxon>
    </lineage>
</organism>
<dbReference type="Proteomes" id="UP001418796">
    <property type="component" value="Unassembled WGS sequence"/>
</dbReference>
<keyword evidence="2" id="KW-0238">DNA-binding</keyword>
<dbReference type="Pfam" id="PF01047">
    <property type="entry name" value="MarR"/>
    <property type="match status" value="1"/>
</dbReference>
<keyword evidence="3" id="KW-0804">Transcription</keyword>
<evidence type="ECO:0000256" key="3">
    <source>
        <dbReference type="ARBA" id="ARBA00023163"/>
    </source>
</evidence>
<keyword evidence="1" id="KW-0805">Transcription regulation</keyword>
<dbReference type="RefSeq" id="WP_343129232.1">
    <property type="nucleotide sequence ID" value="NZ_JBCITK010000001.1"/>
</dbReference>
<protein>
    <submittedName>
        <fullName evidence="5">MarR family transcriptional regulator</fullName>
    </submittedName>
</protein>
<name>A0ABU9VDV2_9BACI</name>
<dbReference type="PANTHER" id="PTHR42756:SF1">
    <property type="entry name" value="TRANSCRIPTIONAL REPRESSOR OF EMRAB OPERON"/>
    <property type="match status" value="1"/>
</dbReference>
<dbReference type="PROSITE" id="PS50995">
    <property type="entry name" value="HTH_MARR_2"/>
    <property type="match status" value="1"/>
</dbReference>
<evidence type="ECO:0000256" key="1">
    <source>
        <dbReference type="ARBA" id="ARBA00023015"/>
    </source>
</evidence>
<evidence type="ECO:0000313" key="6">
    <source>
        <dbReference type="Proteomes" id="UP001418796"/>
    </source>
</evidence>
<dbReference type="Gene3D" id="1.10.10.10">
    <property type="entry name" value="Winged helix-like DNA-binding domain superfamily/Winged helix DNA-binding domain"/>
    <property type="match status" value="1"/>
</dbReference>
<dbReference type="InterPro" id="IPR036390">
    <property type="entry name" value="WH_DNA-bd_sf"/>
</dbReference>
<accession>A0ABU9VDV2</accession>
<dbReference type="PANTHER" id="PTHR42756">
    <property type="entry name" value="TRANSCRIPTIONAL REGULATOR, MARR"/>
    <property type="match status" value="1"/>
</dbReference>
<dbReference type="SUPFAM" id="SSF46785">
    <property type="entry name" value="Winged helix' DNA-binding domain"/>
    <property type="match status" value="1"/>
</dbReference>
<dbReference type="PRINTS" id="PR00598">
    <property type="entry name" value="HTHMARR"/>
</dbReference>
<evidence type="ECO:0000313" key="5">
    <source>
        <dbReference type="EMBL" id="MEN0642074.1"/>
    </source>
</evidence>
<evidence type="ECO:0000259" key="4">
    <source>
        <dbReference type="PROSITE" id="PS50995"/>
    </source>
</evidence>
<evidence type="ECO:0000256" key="2">
    <source>
        <dbReference type="ARBA" id="ARBA00023125"/>
    </source>
</evidence>
<dbReference type="EMBL" id="JBCITK010000001">
    <property type="protein sequence ID" value="MEN0642074.1"/>
    <property type="molecule type" value="Genomic_DNA"/>
</dbReference>